<dbReference type="InterPro" id="IPR024370">
    <property type="entry name" value="PBP_domain"/>
</dbReference>
<dbReference type="EMBL" id="JAUOQI010000002">
    <property type="protein sequence ID" value="MDO6576446.1"/>
    <property type="molecule type" value="Genomic_DNA"/>
</dbReference>
<keyword evidence="4" id="KW-0964">Secreted</keyword>
<dbReference type="NCBIfam" id="TIGR02136">
    <property type="entry name" value="ptsS_2"/>
    <property type="match status" value="1"/>
</dbReference>
<organism evidence="7 9">
    <name type="scientific">Alteromonas stellipolaris</name>
    <dbReference type="NCBI Taxonomy" id="233316"/>
    <lineage>
        <taxon>Bacteria</taxon>
        <taxon>Pseudomonadati</taxon>
        <taxon>Pseudomonadota</taxon>
        <taxon>Gammaproteobacteria</taxon>
        <taxon>Alteromonadales</taxon>
        <taxon>Alteromonadaceae</taxon>
        <taxon>Alteromonas/Salinimonas group</taxon>
        <taxon>Alteromonas</taxon>
    </lineage>
</organism>
<gene>
    <name evidence="6" type="ORF">AVL57_04775</name>
    <name evidence="7" type="ORF">Q4527_03550</name>
</gene>
<dbReference type="Proteomes" id="UP000056750">
    <property type="component" value="Chromosome"/>
</dbReference>
<dbReference type="InterPro" id="IPR050811">
    <property type="entry name" value="Phosphate_ABC_transporter"/>
</dbReference>
<evidence type="ECO:0000313" key="7">
    <source>
        <dbReference type="EMBL" id="MDO6576446.1"/>
    </source>
</evidence>
<dbReference type="EMBL" id="CP013926">
    <property type="protein sequence ID" value="AMJ73349.1"/>
    <property type="molecule type" value="Genomic_DNA"/>
</dbReference>
<protein>
    <recommendedName>
        <fullName evidence="4">Phosphate-binding protein</fullName>
    </recommendedName>
</protein>
<dbReference type="CDD" id="cd13653">
    <property type="entry name" value="PBP2_phosphate_like_1"/>
    <property type="match status" value="1"/>
</dbReference>
<dbReference type="RefSeq" id="WP_057793848.1">
    <property type="nucleotide sequence ID" value="NZ_CANLMS010000002.1"/>
</dbReference>
<dbReference type="GO" id="GO:0006817">
    <property type="term" value="P:phosphate ion transport"/>
    <property type="evidence" value="ECO:0007669"/>
    <property type="project" value="UniProtKB-UniRule"/>
</dbReference>
<dbReference type="GO" id="GO:0042597">
    <property type="term" value="C:periplasmic space"/>
    <property type="evidence" value="ECO:0007669"/>
    <property type="project" value="UniProtKB-SubCell"/>
</dbReference>
<reference evidence="6 8" key="1">
    <citation type="submission" date="2015-12" db="EMBL/GenBank/DDBJ databases">
        <title>Intraspecies pangenome expansion in the marine bacterium Alteromonas.</title>
        <authorList>
            <person name="Lopez-Perez M."/>
            <person name="Rodriguez-Valera F."/>
        </authorList>
    </citation>
    <scope>NUCLEOTIDE SEQUENCE [LARGE SCALE GENOMIC DNA]</scope>
    <source>
        <strain evidence="6 8">LMG 21861</strain>
    </source>
</reference>
<dbReference type="Proteomes" id="UP001170717">
    <property type="component" value="Unassembled WGS sequence"/>
</dbReference>
<keyword evidence="3 4" id="KW-0732">Signal</keyword>
<accession>A0AAW7Z0F8</accession>
<name>A0AAW7Z0F8_9ALTE</name>
<comment type="subcellular location">
    <subcellularLocation>
        <location evidence="4">Periplasm</location>
    </subcellularLocation>
    <subcellularLocation>
        <location evidence="4">Secreted</location>
    </subcellularLocation>
</comment>
<dbReference type="KEGG" id="asq:AVL57_04775"/>
<keyword evidence="8" id="KW-1185">Reference proteome</keyword>
<dbReference type="Pfam" id="PF12849">
    <property type="entry name" value="PBP_like_2"/>
    <property type="match status" value="1"/>
</dbReference>
<dbReference type="GO" id="GO:0005576">
    <property type="term" value="C:extracellular region"/>
    <property type="evidence" value="ECO:0007669"/>
    <property type="project" value="UniProtKB-SubCell"/>
</dbReference>
<evidence type="ECO:0000256" key="3">
    <source>
        <dbReference type="ARBA" id="ARBA00022729"/>
    </source>
</evidence>
<dbReference type="Gene3D" id="3.40.190.10">
    <property type="entry name" value="Periplasmic binding protein-like II"/>
    <property type="match status" value="2"/>
</dbReference>
<dbReference type="AlphaFoldDB" id="A0AAW7Z0F8"/>
<keyword evidence="4" id="KW-0574">Periplasm</keyword>
<evidence type="ECO:0000256" key="2">
    <source>
        <dbReference type="ARBA" id="ARBA00022448"/>
    </source>
</evidence>
<evidence type="ECO:0000313" key="9">
    <source>
        <dbReference type="Proteomes" id="UP001170717"/>
    </source>
</evidence>
<dbReference type="GO" id="GO:0007155">
    <property type="term" value="P:cell adhesion"/>
    <property type="evidence" value="ECO:0007669"/>
    <property type="project" value="UniProtKB-UniRule"/>
</dbReference>
<feature type="domain" description="PBP" evidence="5">
    <location>
        <begin position="37"/>
        <end position="293"/>
    </location>
</feature>
<keyword evidence="4" id="KW-0592">Phosphate transport</keyword>
<dbReference type="InterPro" id="IPR011862">
    <property type="entry name" value="Phos-bd"/>
</dbReference>
<feature type="signal peptide" evidence="4">
    <location>
        <begin position="1"/>
        <end position="24"/>
    </location>
</feature>
<evidence type="ECO:0000256" key="4">
    <source>
        <dbReference type="RuleBase" id="RU367119"/>
    </source>
</evidence>
<sequence>MRIKQFIALCNVAVLLLVSGTLGAETTHELDYERQPGVAGKITSVGSDTLANLMTFWSQEFKALYPQVGFQIQASGSSTAPPALIEGTATIGPMSRELKPSEIRDFTRKHGYPPLVLKVAMDAIAIFVERRNPLQGLTLNQVDSIFSQTQFCGGDGPINKWSELGIDANGYRAPIRLYGRNSVSGTYGLFKMIAMCDGDFRNTVNEQPGSASVVLSVASGKGAMGYAAYGYKTAGVRALPLGETIDSLVPLTIDNVRSESYPFSRFLYLVINKKPGEPLPTLEKEFLRYILSEQGQEQVSRDGYFPIREDMLLRQRRLVD</sequence>
<comment type="function">
    <text evidence="4">Involved in the system for phosphate transport across the cytoplasmic membrane.</text>
</comment>
<evidence type="ECO:0000313" key="6">
    <source>
        <dbReference type="EMBL" id="AMJ73349.1"/>
    </source>
</evidence>
<evidence type="ECO:0000259" key="5">
    <source>
        <dbReference type="Pfam" id="PF12849"/>
    </source>
</evidence>
<comment type="similarity">
    <text evidence="1 4">Belongs to the PstS family.</text>
</comment>
<keyword evidence="2 4" id="KW-0813">Transport</keyword>
<dbReference type="GeneID" id="83256971"/>
<evidence type="ECO:0000313" key="8">
    <source>
        <dbReference type="Proteomes" id="UP000056750"/>
    </source>
</evidence>
<evidence type="ECO:0000256" key="1">
    <source>
        <dbReference type="ARBA" id="ARBA00008725"/>
    </source>
</evidence>
<feature type="chain" id="PRO_5043100321" description="Phosphate-binding protein" evidence="4">
    <location>
        <begin position="25"/>
        <end position="320"/>
    </location>
</feature>
<dbReference type="PANTHER" id="PTHR30570">
    <property type="entry name" value="PERIPLASMIC PHOSPHATE BINDING COMPONENT OF PHOSPHATE ABC TRANSPORTER"/>
    <property type="match status" value="1"/>
</dbReference>
<proteinExistence type="inferred from homology"/>
<dbReference type="SUPFAM" id="SSF53850">
    <property type="entry name" value="Periplasmic binding protein-like II"/>
    <property type="match status" value="1"/>
</dbReference>
<dbReference type="GO" id="GO:0042301">
    <property type="term" value="F:phosphate ion binding"/>
    <property type="evidence" value="ECO:0007669"/>
    <property type="project" value="UniProtKB-UniRule"/>
</dbReference>
<reference evidence="7" key="2">
    <citation type="submission" date="2023-07" db="EMBL/GenBank/DDBJ databases">
        <title>Genome content predicts the carbon catabolic preferences of heterotrophic bacteria.</title>
        <authorList>
            <person name="Gralka M."/>
        </authorList>
    </citation>
    <scope>NUCLEOTIDE SEQUENCE</scope>
    <source>
        <strain evidence="7">F2M12</strain>
    </source>
</reference>
<dbReference type="PANTHER" id="PTHR30570:SF6">
    <property type="entry name" value="PHOSPHATE-BINDING PROTEIN PSTS"/>
    <property type="match status" value="1"/>
</dbReference>